<evidence type="ECO:0000313" key="3">
    <source>
        <dbReference type="EMBL" id="OEH79143.1"/>
    </source>
</evidence>
<comment type="caution">
    <text evidence="3">The sequence shown here is derived from an EMBL/GenBank/DDBJ whole genome shotgun (WGS) entry which is preliminary data.</text>
</comment>
<keyword evidence="2" id="KW-0342">GTP-binding</keyword>
<accession>A0A1D3D6R6</accession>
<proteinExistence type="predicted"/>
<dbReference type="SUPFAM" id="SSF52540">
    <property type="entry name" value="P-loop containing nucleoside triphosphate hydrolases"/>
    <property type="match status" value="1"/>
</dbReference>
<evidence type="ECO:0000256" key="1">
    <source>
        <dbReference type="ARBA" id="ARBA00022741"/>
    </source>
</evidence>
<dbReference type="InterPro" id="IPR050227">
    <property type="entry name" value="Rab"/>
</dbReference>
<keyword evidence="4" id="KW-1185">Reference proteome</keyword>
<name>A0A1D3D6R6_9EIME</name>
<dbReference type="InterPro" id="IPR027417">
    <property type="entry name" value="P-loop_NTPase"/>
</dbReference>
<dbReference type="VEuPathDB" id="ToxoDB:LOC34620042"/>
<dbReference type="GO" id="GO:0005525">
    <property type="term" value="F:GTP binding"/>
    <property type="evidence" value="ECO:0007669"/>
    <property type="project" value="UniProtKB-KW"/>
</dbReference>
<protein>
    <submittedName>
        <fullName evidence="3">Ras family domain-containing protein</fullName>
    </submittedName>
</protein>
<sequence>MYRVVRIPDEGSSDTRSFICEVEDTFDADRTDGGRSVRALVDMKRRMTTLPRGIKDFTPFSIWKPPIQPHAEREKFQSIAHGRMGFLIVFDVNSPESFSKATELYDLVKDFAEYRNSMISPVIFLVANKTDVDPQGDVPTRLLGRAELYAQQVFCRLWQVSAHTGKNIKKANCPAPLSETQKALIISRMFVDMIQLIYANGMLWELDYQEESASEESDEDRCTIM</sequence>
<dbReference type="PANTHER" id="PTHR47977">
    <property type="entry name" value="RAS-RELATED PROTEIN RAB"/>
    <property type="match status" value="1"/>
</dbReference>
<dbReference type="InterPro" id="IPR001806">
    <property type="entry name" value="Small_GTPase"/>
</dbReference>
<dbReference type="VEuPathDB" id="ToxoDB:cyc_03334"/>
<dbReference type="Proteomes" id="UP000095192">
    <property type="component" value="Unassembled WGS sequence"/>
</dbReference>
<dbReference type="PROSITE" id="PS51419">
    <property type="entry name" value="RAB"/>
    <property type="match status" value="1"/>
</dbReference>
<dbReference type="GO" id="GO:0003924">
    <property type="term" value="F:GTPase activity"/>
    <property type="evidence" value="ECO:0007669"/>
    <property type="project" value="InterPro"/>
</dbReference>
<dbReference type="SMART" id="SM00175">
    <property type="entry name" value="RAB"/>
    <property type="match status" value="1"/>
</dbReference>
<dbReference type="InParanoid" id="A0A1D3D6R6"/>
<dbReference type="Pfam" id="PF00071">
    <property type="entry name" value="Ras"/>
    <property type="match status" value="1"/>
</dbReference>
<dbReference type="Gene3D" id="3.40.50.300">
    <property type="entry name" value="P-loop containing nucleotide triphosphate hydrolases"/>
    <property type="match status" value="1"/>
</dbReference>
<gene>
    <name evidence="3" type="ORF">cyc_03334</name>
</gene>
<organism evidence="3 4">
    <name type="scientific">Cyclospora cayetanensis</name>
    <dbReference type="NCBI Taxonomy" id="88456"/>
    <lineage>
        <taxon>Eukaryota</taxon>
        <taxon>Sar</taxon>
        <taxon>Alveolata</taxon>
        <taxon>Apicomplexa</taxon>
        <taxon>Conoidasida</taxon>
        <taxon>Coccidia</taxon>
        <taxon>Eucoccidiorida</taxon>
        <taxon>Eimeriorina</taxon>
        <taxon>Eimeriidae</taxon>
        <taxon>Cyclospora</taxon>
    </lineage>
</organism>
<dbReference type="EMBL" id="JROU02000474">
    <property type="protein sequence ID" value="OEH79143.1"/>
    <property type="molecule type" value="Genomic_DNA"/>
</dbReference>
<dbReference type="AlphaFoldDB" id="A0A1D3D6R6"/>
<reference evidence="3 4" key="1">
    <citation type="journal article" date="2016" name="BMC Genomics">
        <title>Comparative genomics reveals Cyclospora cayetanensis possesses coccidia-like metabolism and invasion components but unique surface antigens.</title>
        <authorList>
            <person name="Liu S."/>
            <person name="Wang L."/>
            <person name="Zheng H."/>
            <person name="Xu Z."/>
            <person name="Roellig D.M."/>
            <person name="Li N."/>
            <person name="Frace M.A."/>
            <person name="Tang K."/>
            <person name="Arrowood M.J."/>
            <person name="Moss D.M."/>
            <person name="Zhang L."/>
            <person name="Feng Y."/>
            <person name="Xiao L."/>
        </authorList>
    </citation>
    <scope>NUCLEOTIDE SEQUENCE [LARGE SCALE GENOMIC DNA]</scope>
    <source>
        <strain evidence="3 4">CHN_HEN01</strain>
    </source>
</reference>
<keyword evidence="1" id="KW-0547">Nucleotide-binding</keyword>
<evidence type="ECO:0000313" key="4">
    <source>
        <dbReference type="Proteomes" id="UP000095192"/>
    </source>
</evidence>
<evidence type="ECO:0000256" key="2">
    <source>
        <dbReference type="ARBA" id="ARBA00023134"/>
    </source>
</evidence>